<protein>
    <submittedName>
        <fullName evidence="1">Uncharacterized protein</fullName>
    </submittedName>
</protein>
<accession>A0A364Y2X5</accession>
<organism evidence="1 2">
    <name type="scientific">Pseudochryseolinea flava</name>
    <dbReference type="NCBI Taxonomy" id="2059302"/>
    <lineage>
        <taxon>Bacteria</taxon>
        <taxon>Pseudomonadati</taxon>
        <taxon>Bacteroidota</taxon>
        <taxon>Cytophagia</taxon>
        <taxon>Cytophagales</taxon>
        <taxon>Fulvivirgaceae</taxon>
        <taxon>Pseudochryseolinea</taxon>
    </lineage>
</organism>
<dbReference type="AlphaFoldDB" id="A0A364Y2X5"/>
<proteinExistence type="predicted"/>
<gene>
    <name evidence="1" type="ORF">DQQ10_16390</name>
</gene>
<reference evidence="1 2" key="1">
    <citation type="submission" date="2018-06" db="EMBL/GenBank/DDBJ databases">
        <title>Chryseolinea flavus sp. nov., a member of the phylum Bacteroidetes isolated from soil.</title>
        <authorList>
            <person name="Li Y."/>
            <person name="Wang J."/>
        </authorList>
    </citation>
    <scope>NUCLEOTIDE SEQUENCE [LARGE SCALE GENOMIC DNA]</scope>
    <source>
        <strain evidence="1 2">SDU1-6</strain>
    </source>
</reference>
<dbReference type="Proteomes" id="UP000251889">
    <property type="component" value="Unassembled WGS sequence"/>
</dbReference>
<evidence type="ECO:0000313" key="2">
    <source>
        <dbReference type="Proteomes" id="UP000251889"/>
    </source>
</evidence>
<keyword evidence="2" id="KW-1185">Reference proteome</keyword>
<comment type="caution">
    <text evidence="1">The sequence shown here is derived from an EMBL/GenBank/DDBJ whole genome shotgun (WGS) entry which is preliminary data.</text>
</comment>
<name>A0A364Y2X5_9BACT</name>
<evidence type="ECO:0000313" key="1">
    <source>
        <dbReference type="EMBL" id="RAW00126.1"/>
    </source>
</evidence>
<dbReference type="RefSeq" id="WP_112747964.1">
    <property type="nucleotide sequence ID" value="NZ_QMFY01000008.1"/>
</dbReference>
<dbReference type="EMBL" id="QMFY01000008">
    <property type="protein sequence ID" value="RAW00126.1"/>
    <property type="molecule type" value="Genomic_DNA"/>
</dbReference>
<sequence length="82" mass="9504">MASIKFDNFLIDIAVHNVDGFLQKLLSVPIQNGFWVFLTVQNEHGKKEYFPSVDEQFRVKIYRSYADAIDDVARVLKQHFAA</sequence>